<evidence type="ECO:0000256" key="8">
    <source>
        <dbReference type="ARBA" id="ARBA00034651"/>
    </source>
</evidence>
<dbReference type="EMBL" id="JAGTJQ010000001">
    <property type="protein sequence ID" value="KAH7041349.1"/>
    <property type="molecule type" value="Genomic_DNA"/>
</dbReference>
<keyword evidence="6 11" id="KW-1133">Transmembrane helix</keyword>
<sequence length="301" mass="31600">MVQDPKGPLPHGLTKHRLLGRLPVSVKNQIVALIAEFVGTFMFLFFAFGGTQVVNGPANAAAGTGGITYAANDAAKLLYISLSFGMSLMVTAWVFFRISGGLFNPAVTLGLALVGVVTPLRAVLVACSQVLGGIAAAAVVQGLTPGKLNVNTKLLATANDVVGMDLARGLFMEMFMTAQLVFTVFMLAAEKHKATFIAPVGIGLSLFIAELMSVYYTGGSLNPARSFGPSVIQGFNSDHWVYWVGPILGSLVASGFYALAKAIKYETVNPNADGPADDEYRGDRSMSSPMNPGLEAGLGSW</sequence>
<feature type="transmembrane region" description="Helical" evidence="11">
    <location>
        <begin position="30"/>
        <end position="49"/>
    </location>
</feature>
<comment type="catalytic activity">
    <reaction evidence="8">
        <text>H2O(in) = H2O(out)</text>
        <dbReference type="Rhea" id="RHEA:29667"/>
        <dbReference type="ChEBI" id="CHEBI:15377"/>
    </reaction>
</comment>
<protein>
    <submittedName>
        <fullName evidence="12">Aquaporin-like protein</fullName>
    </submittedName>
</protein>
<keyword evidence="7 11" id="KW-0472">Membrane</keyword>
<keyword evidence="13" id="KW-1185">Reference proteome</keyword>
<dbReference type="GO" id="GO:0005886">
    <property type="term" value="C:plasma membrane"/>
    <property type="evidence" value="ECO:0007669"/>
    <property type="project" value="TreeGrafter"/>
</dbReference>
<dbReference type="PANTHER" id="PTHR19139">
    <property type="entry name" value="AQUAPORIN TRANSPORTER"/>
    <property type="match status" value="1"/>
</dbReference>
<comment type="similarity">
    <text evidence="2 9">Belongs to the MIP/aquaporin (TC 1.A.8) family.</text>
</comment>
<feature type="non-terminal residue" evidence="12">
    <location>
        <position position="1"/>
    </location>
</feature>
<gene>
    <name evidence="12" type="ORF">B0I36DRAFT_261059</name>
</gene>
<dbReference type="Pfam" id="PF00230">
    <property type="entry name" value="MIP"/>
    <property type="match status" value="1"/>
</dbReference>
<dbReference type="PRINTS" id="PR00783">
    <property type="entry name" value="MINTRINSICP"/>
</dbReference>
<evidence type="ECO:0000256" key="1">
    <source>
        <dbReference type="ARBA" id="ARBA00004141"/>
    </source>
</evidence>
<comment type="subcellular location">
    <subcellularLocation>
        <location evidence="1">Membrane</location>
        <topology evidence="1">Multi-pass membrane protein</topology>
    </subcellularLocation>
</comment>
<dbReference type="AlphaFoldDB" id="A0A9P8YLR5"/>
<feature type="region of interest" description="Disordered" evidence="10">
    <location>
        <begin position="274"/>
        <end position="301"/>
    </location>
</feature>
<dbReference type="RefSeq" id="XP_046019404.1">
    <property type="nucleotide sequence ID" value="XM_046151130.1"/>
</dbReference>
<dbReference type="InterPro" id="IPR034294">
    <property type="entry name" value="Aquaporin_transptr"/>
</dbReference>
<evidence type="ECO:0000256" key="6">
    <source>
        <dbReference type="ARBA" id="ARBA00022989"/>
    </source>
</evidence>
<feature type="transmembrane region" description="Helical" evidence="11">
    <location>
        <begin position="108"/>
        <end position="140"/>
    </location>
</feature>
<dbReference type="Gene3D" id="1.20.1080.10">
    <property type="entry name" value="Glycerol uptake facilitator protein"/>
    <property type="match status" value="1"/>
</dbReference>
<evidence type="ECO:0000256" key="5">
    <source>
        <dbReference type="ARBA" id="ARBA00022737"/>
    </source>
</evidence>
<reference evidence="12" key="1">
    <citation type="journal article" date="2021" name="Nat. Commun.">
        <title>Genetic determinants of endophytism in the Arabidopsis root mycobiome.</title>
        <authorList>
            <person name="Mesny F."/>
            <person name="Miyauchi S."/>
            <person name="Thiergart T."/>
            <person name="Pickel B."/>
            <person name="Atanasova L."/>
            <person name="Karlsson M."/>
            <person name="Huettel B."/>
            <person name="Barry K.W."/>
            <person name="Haridas S."/>
            <person name="Chen C."/>
            <person name="Bauer D."/>
            <person name="Andreopoulos W."/>
            <person name="Pangilinan J."/>
            <person name="LaButti K."/>
            <person name="Riley R."/>
            <person name="Lipzen A."/>
            <person name="Clum A."/>
            <person name="Drula E."/>
            <person name="Henrissat B."/>
            <person name="Kohler A."/>
            <person name="Grigoriev I.V."/>
            <person name="Martin F.M."/>
            <person name="Hacquard S."/>
        </authorList>
    </citation>
    <scope>NUCLEOTIDE SEQUENCE</scope>
    <source>
        <strain evidence="12">MPI-CAGE-CH-0230</strain>
    </source>
</reference>
<dbReference type="InterPro" id="IPR023271">
    <property type="entry name" value="Aquaporin-like"/>
</dbReference>
<dbReference type="Proteomes" id="UP000756346">
    <property type="component" value="Unassembled WGS sequence"/>
</dbReference>
<feature type="transmembrane region" description="Helical" evidence="11">
    <location>
        <begin position="240"/>
        <end position="260"/>
    </location>
</feature>
<evidence type="ECO:0000256" key="2">
    <source>
        <dbReference type="ARBA" id="ARBA00006175"/>
    </source>
</evidence>
<feature type="transmembrane region" description="Helical" evidence="11">
    <location>
        <begin position="77"/>
        <end position="96"/>
    </location>
</feature>
<evidence type="ECO:0000313" key="13">
    <source>
        <dbReference type="Proteomes" id="UP000756346"/>
    </source>
</evidence>
<evidence type="ECO:0000256" key="11">
    <source>
        <dbReference type="SAM" id="Phobius"/>
    </source>
</evidence>
<evidence type="ECO:0000256" key="4">
    <source>
        <dbReference type="ARBA" id="ARBA00022692"/>
    </source>
</evidence>
<evidence type="ECO:0000256" key="7">
    <source>
        <dbReference type="ARBA" id="ARBA00023136"/>
    </source>
</evidence>
<feature type="transmembrane region" description="Helical" evidence="11">
    <location>
        <begin position="170"/>
        <end position="189"/>
    </location>
</feature>
<evidence type="ECO:0000256" key="3">
    <source>
        <dbReference type="ARBA" id="ARBA00022448"/>
    </source>
</evidence>
<dbReference type="OrthoDB" id="3222at2759"/>
<organism evidence="12 13">
    <name type="scientific">Microdochium trichocladiopsis</name>
    <dbReference type="NCBI Taxonomy" id="1682393"/>
    <lineage>
        <taxon>Eukaryota</taxon>
        <taxon>Fungi</taxon>
        <taxon>Dikarya</taxon>
        <taxon>Ascomycota</taxon>
        <taxon>Pezizomycotina</taxon>
        <taxon>Sordariomycetes</taxon>
        <taxon>Xylariomycetidae</taxon>
        <taxon>Xylariales</taxon>
        <taxon>Microdochiaceae</taxon>
        <taxon>Microdochium</taxon>
    </lineage>
</organism>
<evidence type="ECO:0000313" key="12">
    <source>
        <dbReference type="EMBL" id="KAH7041349.1"/>
    </source>
</evidence>
<feature type="transmembrane region" description="Helical" evidence="11">
    <location>
        <begin position="196"/>
        <end position="216"/>
    </location>
</feature>
<dbReference type="PANTHER" id="PTHR19139:SF199">
    <property type="entry name" value="MIP17260P"/>
    <property type="match status" value="1"/>
</dbReference>
<dbReference type="GO" id="GO:0015250">
    <property type="term" value="F:water channel activity"/>
    <property type="evidence" value="ECO:0007669"/>
    <property type="project" value="TreeGrafter"/>
</dbReference>
<keyword evidence="3 9" id="KW-0813">Transport</keyword>
<evidence type="ECO:0000256" key="10">
    <source>
        <dbReference type="SAM" id="MobiDB-lite"/>
    </source>
</evidence>
<evidence type="ECO:0000256" key="9">
    <source>
        <dbReference type="RuleBase" id="RU000477"/>
    </source>
</evidence>
<name>A0A9P8YLR5_9PEZI</name>
<dbReference type="FunFam" id="1.20.1080.10:FF:000014">
    <property type="entry name" value="Aquaporin 1"/>
    <property type="match status" value="1"/>
</dbReference>
<comment type="caution">
    <text evidence="12">The sequence shown here is derived from an EMBL/GenBank/DDBJ whole genome shotgun (WGS) entry which is preliminary data.</text>
</comment>
<keyword evidence="5" id="KW-0677">Repeat</keyword>
<dbReference type="GeneID" id="70180676"/>
<proteinExistence type="inferred from homology"/>
<keyword evidence="4 9" id="KW-0812">Transmembrane</keyword>
<accession>A0A9P8YLR5</accession>
<dbReference type="SUPFAM" id="SSF81338">
    <property type="entry name" value="Aquaporin-like"/>
    <property type="match status" value="1"/>
</dbReference>
<dbReference type="InterPro" id="IPR000425">
    <property type="entry name" value="MIP"/>
</dbReference>